<protein>
    <submittedName>
        <fullName evidence="1">Uncharacterized protein</fullName>
    </submittedName>
</protein>
<dbReference type="Proteomes" id="UP000828390">
    <property type="component" value="Unassembled WGS sequence"/>
</dbReference>
<organism evidence="1 2">
    <name type="scientific">Dreissena polymorpha</name>
    <name type="common">Zebra mussel</name>
    <name type="synonym">Mytilus polymorpha</name>
    <dbReference type="NCBI Taxonomy" id="45954"/>
    <lineage>
        <taxon>Eukaryota</taxon>
        <taxon>Metazoa</taxon>
        <taxon>Spiralia</taxon>
        <taxon>Lophotrochozoa</taxon>
        <taxon>Mollusca</taxon>
        <taxon>Bivalvia</taxon>
        <taxon>Autobranchia</taxon>
        <taxon>Heteroconchia</taxon>
        <taxon>Euheterodonta</taxon>
        <taxon>Imparidentia</taxon>
        <taxon>Neoheterodontei</taxon>
        <taxon>Myida</taxon>
        <taxon>Dreissenoidea</taxon>
        <taxon>Dreissenidae</taxon>
        <taxon>Dreissena</taxon>
    </lineage>
</organism>
<comment type="caution">
    <text evidence="1">The sequence shown here is derived from an EMBL/GenBank/DDBJ whole genome shotgun (WGS) entry which is preliminary data.</text>
</comment>
<accession>A0A9D4CR58</accession>
<evidence type="ECO:0000313" key="1">
    <source>
        <dbReference type="EMBL" id="KAH3728721.1"/>
    </source>
</evidence>
<keyword evidence="2" id="KW-1185">Reference proteome</keyword>
<dbReference type="EMBL" id="JAIWYP010000012">
    <property type="protein sequence ID" value="KAH3728721.1"/>
    <property type="molecule type" value="Genomic_DNA"/>
</dbReference>
<proteinExistence type="predicted"/>
<dbReference type="AlphaFoldDB" id="A0A9D4CR58"/>
<name>A0A9D4CR58_DREPO</name>
<reference evidence="1" key="1">
    <citation type="journal article" date="2019" name="bioRxiv">
        <title>The Genome of the Zebra Mussel, Dreissena polymorpha: A Resource for Invasive Species Research.</title>
        <authorList>
            <person name="McCartney M.A."/>
            <person name="Auch B."/>
            <person name="Kono T."/>
            <person name="Mallez S."/>
            <person name="Zhang Y."/>
            <person name="Obille A."/>
            <person name="Becker A."/>
            <person name="Abrahante J.E."/>
            <person name="Garbe J."/>
            <person name="Badalamenti J.P."/>
            <person name="Herman A."/>
            <person name="Mangelson H."/>
            <person name="Liachko I."/>
            <person name="Sullivan S."/>
            <person name="Sone E.D."/>
            <person name="Koren S."/>
            <person name="Silverstein K.A.T."/>
            <person name="Beckman K.B."/>
            <person name="Gohl D.M."/>
        </authorList>
    </citation>
    <scope>NUCLEOTIDE SEQUENCE</scope>
    <source>
        <strain evidence="1">Duluth1</strain>
        <tissue evidence="1">Whole animal</tissue>
    </source>
</reference>
<reference evidence="1" key="2">
    <citation type="submission" date="2020-11" db="EMBL/GenBank/DDBJ databases">
        <authorList>
            <person name="McCartney M.A."/>
            <person name="Auch B."/>
            <person name="Kono T."/>
            <person name="Mallez S."/>
            <person name="Becker A."/>
            <person name="Gohl D.M."/>
            <person name="Silverstein K.A.T."/>
            <person name="Koren S."/>
            <person name="Bechman K.B."/>
            <person name="Herman A."/>
            <person name="Abrahante J.E."/>
            <person name="Garbe J."/>
        </authorList>
    </citation>
    <scope>NUCLEOTIDE SEQUENCE</scope>
    <source>
        <strain evidence="1">Duluth1</strain>
        <tissue evidence="1">Whole animal</tissue>
    </source>
</reference>
<sequence length="111" mass="12534">MLRIILNRLKLKAEELPAEEHAGFRAGLSTSGGGSTQSEGRTISELIKHGGEAPTAVMTALYQLILEEKNWPKELIQPRNYRQKSTLDSALDLARVIIEELMQHQRELFHN</sequence>
<evidence type="ECO:0000313" key="2">
    <source>
        <dbReference type="Proteomes" id="UP000828390"/>
    </source>
</evidence>
<gene>
    <name evidence="1" type="ORF">DPMN_054681</name>
</gene>